<accession>A0A813F0D9</accession>
<dbReference type="AlphaFoldDB" id="A0A813F0D9"/>
<comment type="caution">
    <text evidence="2">The sequence shown here is derived from an EMBL/GenBank/DDBJ whole genome shotgun (WGS) entry which is preliminary data.</text>
</comment>
<evidence type="ECO:0000256" key="1">
    <source>
        <dbReference type="SAM" id="MobiDB-lite"/>
    </source>
</evidence>
<dbReference type="Proteomes" id="UP000654075">
    <property type="component" value="Unassembled WGS sequence"/>
</dbReference>
<protein>
    <submittedName>
        <fullName evidence="2">Uncharacterized protein</fullName>
    </submittedName>
</protein>
<evidence type="ECO:0000313" key="3">
    <source>
        <dbReference type="Proteomes" id="UP000654075"/>
    </source>
</evidence>
<dbReference type="EMBL" id="CAJNNV010015526">
    <property type="protein sequence ID" value="CAE8603557.1"/>
    <property type="molecule type" value="Genomic_DNA"/>
</dbReference>
<reference evidence="2" key="1">
    <citation type="submission" date="2021-02" db="EMBL/GenBank/DDBJ databases">
        <authorList>
            <person name="Dougan E. K."/>
            <person name="Rhodes N."/>
            <person name="Thang M."/>
            <person name="Chan C."/>
        </authorList>
    </citation>
    <scope>NUCLEOTIDE SEQUENCE</scope>
</reference>
<organism evidence="2 3">
    <name type="scientific">Polarella glacialis</name>
    <name type="common">Dinoflagellate</name>
    <dbReference type="NCBI Taxonomy" id="89957"/>
    <lineage>
        <taxon>Eukaryota</taxon>
        <taxon>Sar</taxon>
        <taxon>Alveolata</taxon>
        <taxon>Dinophyceae</taxon>
        <taxon>Suessiales</taxon>
        <taxon>Suessiaceae</taxon>
        <taxon>Polarella</taxon>
    </lineage>
</organism>
<sequence length="162" mass="17747">MELHVSAISSEGENLSSLEPMPVHLSSSNEASFRCMTSLDSVREVFMQACIRNEDGLILCDSGPVSLRDDDWTCLSSCGTFGSGWPAYRLLCCMRDCENGWTLCFDVKERSDSTSLLTYVRAVRSCVRPASDEKPDDGGECALSDRSTEEPVSPAPEDVLDC</sequence>
<proteinExistence type="predicted"/>
<gene>
    <name evidence="2" type="ORF">PGLA1383_LOCUS21760</name>
</gene>
<feature type="region of interest" description="Disordered" evidence="1">
    <location>
        <begin position="128"/>
        <end position="162"/>
    </location>
</feature>
<feature type="non-terminal residue" evidence="2">
    <location>
        <position position="162"/>
    </location>
</feature>
<evidence type="ECO:0000313" key="2">
    <source>
        <dbReference type="EMBL" id="CAE8603557.1"/>
    </source>
</evidence>
<name>A0A813F0D9_POLGL</name>
<keyword evidence="3" id="KW-1185">Reference proteome</keyword>